<dbReference type="GO" id="GO:0004190">
    <property type="term" value="F:aspartic-type endopeptidase activity"/>
    <property type="evidence" value="ECO:0007669"/>
    <property type="project" value="InterPro"/>
</dbReference>
<dbReference type="GO" id="GO:0006465">
    <property type="term" value="P:signal peptide processing"/>
    <property type="evidence" value="ECO:0007669"/>
    <property type="project" value="TreeGrafter"/>
</dbReference>
<comment type="caution">
    <text evidence="10">The sequence shown here is derived from an EMBL/GenBank/DDBJ whole genome shotgun (WGS) entry which is preliminary data.</text>
</comment>
<evidence type="ECO:0000259" key="9">
    <source>
        <dbReference type="Pfam" id="PF06750"/>
    </source>
</evidence>
<feature type="transmembrane region" description="Helical" evidence="7">
    <location>
        <begin position="117"/>
        <end position="137"/>
    </location>
</feature>
<gene>
    <name evidence="10" type="ORF">A6A03_13790</name>
</gene>
<feature type="transmembrane region" description="Helical" evidence="7">
    <location>
        <begin position="144"/>
        <end position="166"/>
    </location>
</feature>
<keyword evidence="6 7" id="KW-0472">Membrane</keyword>
<evidence type="ECO:0000256" key="2">
    <source>
        <dbReference type="ARBA" id="ARBA00005801"/>
    </source>
</evidence>
<keyword evidence="3" id="KW-1003">Cell membrane</keyword>
<evidence type="ECO:0000256" key="6">
    <source>
        <dbReference type="ARBA" id="ARBA00023136"/>
    </source>
</evidence>
<feature type="domain" description="Prepilin type IV endopeptidase peptidase" evidence="8">
    <location>
        <begin position="100"/>
        <end position="208"/>
    </location>
</feature>
<evidence type="ECO:0000256" key="7">
    <source>
        <dbReference type="SAM" id="Phobius"/>
    </source>
</evidence>
<accession>A0A178MAK7</accession>
<feature type="transmembrane region" description="Helical" evidence="7">
    <location>
        <begin position="172"/>
        <end position="190"/>
    </location>
</feature>
<protein>
    <submittedName>
        <fullName evidence="10">Peptidase A24</fullName>
    </submittedName>
</protein>
<evidence type="ECO:0000256" key="5">
    <source>
        <dbReference type="ARBA" id="ARBA00022989"/>
    </source>
</evidence>
<feature type="transmembrane region" description="Helical" evidence="7">
    <location>
        <begin position="88"/>
        <end position="111"/>
    </location>
</feature>
<keyword evidence="5 7" id="KW-1133">Transmembrane helix</keyword>
<keyword evidence="11" id="KW-1185">Reference proteome</keyword>
<dbReference type="EMBL" id="LWQS01000051">
    <property type="protein sequence ID" value="OAN45810.1"/>
    <property type="molecule type" value="Genomic_DNA"/>
</dbReference>
<name>A0A178MAK7_9CHLR</name>
<sequence>MIELLVVVVGLVLGSLLNVLIIRLPREERLLGWPRCIRTGQPLQWWQLLPVLGWVLQRGKAADGRPLPIIYPLVEIGSAIWLWRLYDLYGFGPLFPYLAFVGAVLIVTGVVDWLYRWIYTVVILGGALIAFIWGSFAGAGWRELLLGGLIGGVGFLFLYLLALVLFPSKSAPFGLGDVYLAIFIGAALGLRHLGPALIYGIFMAGLVAAGILIARRLGRATPEYLPYGAYLCLGVLLYVALGYYQW</sequence>
<comment type="similarity">
    <text evidence="2">Belongs to the peptidase A24 family.</text>
</comment>
<evidence type="ECO:0000256" key="1">
    <source>
        <dbReference type="ARBA" id="ARBA00004651"/>
    </source>
</evidence>
<dbReference type="Pfam" id="PF01478">
    <property type="entry name" value="Peptidase_A24"/>
    <property type="match status" value="1"/>
</dbReference>
<dbReference type="AlphaFoldDB" id="A0A178MAK7"/>
<evidence type="ECO:0000256" key="3">
    <source>
        <dbReference type="ARBA" id="ARBA00022475"/>
    </source>
</evidence>
<dbReference type="STRING" id="1707952.A6A03_13790"/>
<evidence type="ECO:0000313" key="11">
    <source>
        <dbReference type="Proteomes" id="UP000078287"/>
    </source>
</evidence>
<dbReference type="InterPro" id="IPR050882">
    <property type="entry name" value="Prepilin_peptidase/N-MTase"/>
</dbReference>
<dbReference type="PANTHER" id="PTHR30487:SF0">
    <property type="entry name" value="PREPILIN LEADER PEPTIDASE_N-METHYLTRANSFERASE-RELATED"/>
    <property type="match status" value="1"/>
</dbReference>
<feature type="transmembrane region" description="Helical" evidence="7">
    <location>
        <begin position="224"/>
        <end position="244"/>
    </location>
</feature>
<dbReference type="OrthoDB" id="154402at2"/>
<feature type="domain" description="Prepilin peptidase A24 N-terminal" evidence="9">
    <location>
        <begin position="8"/>
        <end position="83"/>
    </location>
</feature>
<dbReference type="InterPro" id="IPR000045">
    <property type="entry name" value="Prepilin_IV_endopep_pep"/>
</dbReference>
<dbReference type="Proteomes" id="UP000078287">
    <property type="component" value="Unassembled WGS sequence"/>
</dbReference>
<organism evidence="10 11">
    <name type="scientific">Chloroflexus islandicus</name>
    <dbReference type="NCBI Taxonomy" id="1707952"/>
    <lineage>
        <taxon>Bacteria</taxon>
        <taxon>Bacillati</taxon>
        <taxon>Chloroflexota</taxon>
        <taxon>Chloroflexia</taxon>
        <taxon>Chloroflexales</taxon>
        <taxon>Chloroflexineae</taxon>
        <taxon>Chloroflexaceae</taxon>
        <taxon>Chloroflexus</taxon>
    </lineage>
</organism>
<dbReference type="InterPro" id="IPR010627">
    <property type="entry name" value="Prepilin_pept_A24_N"/>
</dbReference>
<dbReference type="RefSeq" id="WP_066787082.1">
    <property type="nucleotide sequence ID" value="NZ_LWQS01000051.1"/>
</dbReference>
<comment type="subcellular location">
    <subcellularLocation>
        <location evidence="1">Cell membrane</location>
        <topology evidence="1">Multi-pass membrane protein</topology>
    </subcellularLocation>
</comment>
<reference evidence="10 11" key="1">
    <citation type="submission" date="2016-04" db="EMBL/GenBank/DDBJ databases">
        <title>Chloroflexus islandicus sp. nov., a thermophilic filamentous anoxygenic phototrophic bacterium from geyser Strokkur (Iceland).</title>
        <authorList>
            <person name="Gaisin V.A."/>
            <person name="Kalashnikov A.M."/>
            <person name="Sukhacheva M.V."/>
            <person name="Grouzdev D.S."/>
            <person name="Ivanov T.M."/>
            <person name="Kuznetsov B."/>
            <person name="Gorlenko V.M."/>
        </authorList>
    </citation>
    <scope>NUCLEOTIDE SEQUENCE [LARGE SCALE GENOMIC DNA]</scope>
    <source>
        <strain evidence="11">isl-2</strain>
    </source>
</reference>
<evidence type="ECO:0000259" key="8">
    <source>
        <dbReference type="Pfam" id="PF01478"/>
    </source>
</evidence>
<evidence type="ECO:0000313" key="10">
    <source>
        <dbReference type="EMBL" id="OAN45810.1"/>
    </source>
</evidence>
<keyword evidence="4 7" id="KW-0812">Transmembrane</keyword>
<dbReference type="Pfam" id="PF06750">
    <property type="entry name" value="A24_N_bact"/>
    <property type="match status" value="1"/>
</dbReference>
<feature type="transmembrane region" description="Helical" evidence="7">
    <location>
        <begin position="197"/>
        <end position="218"/>
    </location>
</feature>
<dbReference type="PANTHER" id="PTHR30487">
    <property type="entry name" value="TYPE 4 PREPILIN-LIKE PROTEINS LEADER PEPTIDE-PROCESSING ENZYME"/>
    <property type="match status" value="1"/>
</dbReference>
<proteinExistence type="inferred from homology"/>
<feature type="transmembrane region" description="Helical" evidence="7">
    <location>
        <begin position="6"/>
        <end position="25"/>
    </location>
</feature>
<evidence type="ECO:0000256" key="4">
    <source>
        <dbReference type="ARBA" id="ARBA00022692"/>
    </source>
</evidence>
<dbReference type="GO" id="GO:0005886">
    <property type="term" value="C:plasma membrane"/>
    <property type="evidence" value="ECO:0007669"/>
    <property type="project" value="UniProtKB-SubCell"/>
</dbReference>